<proteinExistence type="predicted"/>
<comment type="caution">
    <text evidence="5">The sequence shown here is derived from an EMBL/GenBank/DDBJ whole genome shotgun (WGS) entry which is preliminary data.</text>
</comment>
<feature type="domain" description="Glycosyl hydrolase-like 10" evidence="3">
    <location>
        <begin position="276"/>
        <end position="396"/>
    </location>
</feature>
<dbReference type="InterPro" id="IPR003790">
    <property type="entry name" value="GHL10"/>
</dbReference>
<keyword evidence="5" id="KW-0378">Hydrolase</keyword>
<dbReference type="InterPro" id="IPR052177">
    <property type="entry name" value="Divisome_Glycosyl_Hydrolase"/>
</dbReference>
<evidence type="ECO:0000256" key="2">
    <source>
        <dbReference type="SAM" id="SignalP"/>
    </source>
</evidence>
<keyword evidence="1 2" id="KW-0732">Signal</keyword>
<evidence type="ECO:0000259" key="4">
    <source>
        <dbReference type="Pfam" id="PF16373"/>
    </source>
</evidence>
<dbReference type="InterPro" id="IPR032280">
    <property type="entry name" value="DUF4985"/>
</dbReference>
<feature type="chain" id="PRO_5026845827" evidence="2">
    <location>
        <begin position="29"/>
        <end position="557"/>
    </location>
</feature>
<dbReference type="EMBL" id="WOCA01000002">
    <property type="protein sequence ID" value="MUK87398.1"/>
    <property type="molecule type" value="Genomic_DNA"/>
</dbReference>
<dbReference type="Pfam" id="PF02638">
    <property type="entry name" value="GHL10"/>
    <property type="match status" value="1"/>
</dbReference>
<accession>A0A6N8FJ83</accession>
<dbReference type="Gene3D" id="3.20.20.80">
    <property type="entry name" value="Glycosidases"/>
    <property type="match status" value="2"/>
</dbReference>
<dbReference type="GO" id="GO:0016787">
    <property type="term" value="F:hydrolase activity"/>
    <property type="evidence" value="ECO:0007669"/>
    <property type="project" value="UniProtKB-KW"/>
</dbReference>
<evidence type="ECO:0000313" key="6">
    <source>
        <dbReference type="Proteomes" id="UP000469125"/>
    </source>
</evidence>
<dbReference type="Proteomes" id="UP000469125">
    <property type="component" value="Unassembled WGS sequence"/>
</dbReference>
<feature type="domain" description="DUF4985" evidence="4">
    <location>
        <begin position="425"/>
        <end position="535"/>
    </location>
</feature>
<keyword evidence="6" id="KW-1185">Reference proteome</keyword>
<dbReference type="RefSeq" id="WP_155667069.1">
    <property type="nucleotide sequence ID" value="NZ_WOCA01000002.1"/>
</dbReference>
<sequence>MKKKKMMKFFSAMIVTMVVLFTSIPIHADNGSPKDLVENIVKNKNMKARILWYDLSANLDSLDTPEKVADIVAKTAQANINTIVLDVKNRSGFVPYPSEYSPHLSESQNPNYNWYPEDYDLIETVLEEAKKYDIEVHLNINVFSAGDIVYNEGPAIDNPDWQTIVYDVNRIVTEENGNTYPIHGFDQSRGTNQLIIYTPENNDVAPVNRWGIDVVVENDTVVDIIDQAITGAEEVPVPENGYVVSGHGEARQWILDNVEVGEQLDIASVDTQLKPVSETTGPAAFMNPINPDVRDYTWNVIEELVENYDIDGITLDRARYNNIYTDFSDLSREKFEESIGQEIVNWPEDIFTVEFEGDEKVIQPGPYYQEWIKWRAQNIHDYFEATKNFLRDLDSDVLFNTYVGSWHPLYYSEGVNWGSKDYHPEYDWAAENYNETGYANHLDFLMTGLYYGDVTIDELEGRLPYWYSVEGAADLSMEATQYDTFVYGSLYLIQYQDRPEDFKRAIEMIEEKMHGIMLFDLVYIEMYDWWPLLEEVFDKETTIPHSVPGFLQKLRSY</sequence>
<dbReference type="Pfam" id="PF16373">
    <property type="entry name" value="DUF4985"/>
    <property type="match status" value="1"/>
</dbReference>
<dbReference type="InterPro" id="IPR017853">
    <property type="entry name" value="GH"/>
</dbReference>
<dbReference type="AlphaFoldDB" id="A0A6N8FJ83"/>
<feature type="signal peptide" evidence="2">
    <location>
        <begin position="1"/>
        <end position="28"/>
    </location>
</feature>
<organism evidence="5 6">
    <name type="scientific">Ornithinibacillus caprae</name>
    <dbReference type="NCBI Taxonomy" id="2678566"/>
    <lineage>
        <taxon>Bacteria</taxon>
        <taxon>Bacillati</taxon>
        <taxon>Bacillota</taxon>
        <taxon>Bacilli</taxon>
        <taxon>Bacillales</taxon>
        <taxon>Bacillaceae</taxon>
        <taxon>Ornithinibacillus</taxon>
    </lineage>
</organism>
<dbReference type="PANTHER" id="PTHR43405:SF1">
    <property type="entry name" value="GLYCOSYL HYDROLASE DIGH"/>
    <property type="match status" value="1"/>
</dbReference>
<evidence type="ECO:0000259" key="3">
    <source>
        <dbReference type="Pfam" id="PF02638"/>
    </source>
</evidence>
<protein>
    <submittedName>
        <fullName evidence="5">Family 10 glycosylhydrolase</fullName>
    </submittedName>
</protein>
<dbReference type="SUPFAM" id="SSF51445">
    <property type="entry name" value="(Trans)glycosidases"/>
    <property type="match status" value="1"/>
</dbReference>
<gene>
    <name evidence="5" type="ORF">GMD78_03150</name>
</gene>
<reference evidence="5 6" key="1">
    <citation type="submission" date="2019-11" db="EMBL/GenBank/DDBJ databases">
        <authorList>
            <person name="Li X."/>
        </authorList>
    </citation>
    <scope>NUCLEOTIDE SEQUENCE [LARGE SCALE GENOMIC DNA]</scope>
    <source>
        <strain evidence="5 6">L9</strain>
    </source>
</reference>
<dbReference type="PANTHER" id="PTHR43405">
    <property type="entry name" value="GLYCOSYL HYDROLASE DIGH"/>
    <property type="match status" value="1"/>
</dbReference>
<name>A0A6N8FJ83_9BACI</name>
<evidence type="ECO:0000313" key="5">
    <source>
        <dbReference type="EMBL" id="MUK87398.1"/>
    </source>
</evidence>
<evidence type="ECO:0000256" key="1">
    <source>
        <dbReference type="ARBA" id="ARBA00022729"/>
    </source>
</evidence>